<organism evidence="1 2">
    <name type="scientific">Populus trichocarpa</name>
    <name type="common">Western balsam poplar</name>
    <name type="synonym">Populus balsamifera subsp. trichocarpa</name>
    <dbReference type="NCBI Taxonomy" id="3694"/>
    <lineage>
        <taxon>Eukaryota</taxon>
        <taxon>Viridiplantae</taxon>
        <taxon>Streptophyta</taxon>
        <taxon>Embryophyta</taxon>
        <taxon>Tracheophyta</taxon>
        <taxon>Spermatophyta</taxon>
        <taxon>Magnoliopsida</taxon>
        <taxon>eudicotyledons</taxon>
        <taxon>Gunneridae</taxon>
        <taxon>Pentapetalae</taxon>
        <taxon>rosids</taxon>
        <taxon>fabids</taxon>
        <taxon>Malpighiales</taxon>
        <taxon>Salicaceae</taxon>
        <taxon>Saliceae</taxon>
        <taxon>Populus</taxon>
    </lineage>
</organism>
<comment type="caution">
    <text evidence="1">The sequence shown here is derived from an EMBL/GenBank/DDBJ whole genome shotgun (WGS) entry which is preliminary data.</text>
</comment>
<sequence>MSTTAVTLSSLSHHTTTAPTSTSTTTPRLSLLKPTTKLPFSFSLSPKSPFLYLFSSHPKIITTITRANSSDIGTSFFDNVNPEEEVVFDPPTQPEDYIPPPSFDEGPMETEEEIAAAYEELYGPAYSGVSFLGKDIYVMDSKKTKDGLDERVVQVRRVTKVVKGGKQLHFRAVVVVGDKQGQVGVGVGKAKEVIAAVQKSALNARRNIITVPMTKYLTFPHRSEGDFGAAKVMLRPASPGTGVITGGAVRIVLEMAGVENALNNARATVVAVQKMRQFSDVARERGIPMEELWK</sequence>
<dbReference type="EMBL" id="CM009300">
    <property type="protein sequence ID" value="KAI9385336.1"/>
    <property type="molecule type" value="Genomic_DNA"/>
</dbReference>
<gene>
    <name evidence="1" type="ORF">POPTR_011G053900v4</name>
</gene>
<keyword evidence="2" id="KW-1185">Reference proteome</keyword>
<protein>
    <submittedName>
        <fullName evidence="1">Uncharacterized protein</fullName>
    </submittedName>
</protein>
<evidence type="ECO:0000313" key="1">
    <source>
        <dbReference type="EMBL" id="KAI9385336.1"/>
    </source>
</evidence>
<reference evidence="1 2" key="1">
    <citation type="journal article" date="2006" name="Science">
        <title>The genome of black cottonwood, Populus trichocarpa (Torr. &amp; Gray).</title>
        <authorList>
            <person name="Tuskan G.A."/>
            <person name="Difazio S."/>
            <person name="Jansson S."/>
            <person name="Bohlmann J."/>
            <person name="Grigoriev I."/>
            <person name="Hellsten U."/>
            <person name="Putnam N."/>
            <person name="Ralph S."/>
            <person name="Rombauts S."/>
            <person name="Salamov A."/>
            <person name="Schein J."/>
            <person name="Sterck L."/>
            <person name="Aerts A."/>
            <person name="Bhalerao R.R."/>
            <person name="Bhalerao R.P."/>
            <person name="Blaudez D."/>
            <person name="Boerjan W."/>
            <person name="Brun A."/>
            <person name="Brunner A."/>
            <person name="Busov V."/>
            <person name="Campbell M."/>
            <person name="Carlson J."/>
            <person name="Chalot M."/>
            <person name="Chapman J."/>
            <person name="Chen G.L."/>
            <person name="Cooper D."/>
            <person name="Coutinho P.M."/>
            <person name="Couturier J."/>
            <person name="Covert S."/>
            <person name="Cronk Q."/>
            <person name="Cunningham R."/>
            <person name="Davis J."/>
            <person name="Degroeve S."/>
            <person name="Dejardin A."/>
            <person name="Depamphilis C."/>
            <person name="Detter J."/>
            <person name="Dirks B."/>
            <person name="Dubchak I."/>
            <person name="Duplessis S."/>
            <person name="Ehlting J."/>
            <person name="Ellis B."/>
            <person name="Gendler K."/>
            <person name="Goodstein D."/>
            <person name="Gribskov M."/>
            <person name="Grimwood J."/>
            <person name="Groover A."/>
            <person name="Gunter L."/>
            <person name="Hamberger B."/>
            <person name="Heinze B."/>
            <person name="Helariutta Y."/>
            <person name="Henrissat B."/>
            <person name="Holligan D."/>
            <person name="Holt R."/>
            <person name="Huang W."/>
            <person name="Islam-Faridi N."/>
            <person name="Jones S."/>
            <person name="Jones-Rhoades M."/>
            <person name="Jorgensen R."/>
            <person name="Joshi C."/>
            <person name="Kangasjarvi J."/>
            <person name="Karlsson J."/>
            <person name="Kelleher C."/>
            <person name="Kirkpatrick R."/>
            <person name="Kirst M."/>
            <person name="Kohler A."/>
            <person name="Kalluri U."/>
            <person name="Larimer F."/>
            <person name="Leebens-Mack J."/>
            <person name="Leple J.C."/>
            <person name="Locascio P."/>
            <person name="Lou Y."/>
            <person name="Lucas S."/>
            <person name="Martin F."/>
            <person name="Montanini B."/>
            <person name="Napoli C."/>
            <person name="Nelson D.R."/>
            <person name="Nelson C."/>
            <person name="Nieminen K."/>
            <person name="Nilsson O."/>
            <person name="Pereda V."/>
            <person name="Peter G."/>
            <person name="Philippe R."/>
            <person name="Pilate G."/>
            <person name="Poliakov A."/>
            <person name="Razumovskaya J."/>
            <person name="Richardson P."/>
            <person name="Rinaldi C."/>
            <person name="Ritland K."/>
            <person name="Rouze P."/>
            <person name="Ryaboy D."/>
            <person name="Schmutz J."/>
            <person name="Schrader J."/>
            <person name="Segerman B."/>
            <person name="Shin H."/>
            <person name="Siddiqui A."/>
            <person name="Sterky F."/>
            <person name="Terry A."/>
            <person name="Tsai C.J."/>
            <person name="Uberbacher E."/>
            <person name="Unneberg P."/>
            <person name="Vahala J."/>
            <person name="Wall K."/>
            <person name="Wessler S."/>
            <person name="Yang G."/>
            <person name="Yin T."/>
            <person name="Douglas C."/>
            <person name="Marra M."/>
            <person name="Sandberg G."/>
            <person name="Van de Peer Y."/>
            <person name="Rokhsar D."/>
        </authorList>
    </citation>
    <scope>NUCLEOTIDE SEQUENCE [LARGE SCALE GENOMIC DNA]</scope>
    <source>
        <strain evidence="2">cv. Nisqually</strain>
    </source>
</reference>
<dbReference type="Proteomes" id="UP000006729">
    <property type="component" value="Chromosome 11"/>
</dbReference>
<name>A0ACC0S711_POPTR</name>
<accession>A0ACC0S711</accession>
<proteinExistence type="predicted"/>
<evidence type="ECO:0000313" key="2">
    <source>
        <dbReference type="Proteomes" id="UP000006729"/>
    </source>
</evidence>